<dbReference type="AlphaFoldDB" id="A0A7W4Z8T5"/>
<reference evidence="1 2" key="1">
    <citation type="submission" date="2020-08" db="EMBL/GenBank/DDBJ databases">
        <title>Genomic Encyclopedia of Type Strains, Phase III (KMG-III): the genomes of soil and plant-associated and newly described type strains.</title>
        <authorList>
            <person name="Whitman W."/>
        </authorList>
    </citation>
    <scope>NUCLEOTIDE SEQUENCE [LARGE SCALE GENOMIC DNA]</scope>
    <source>
        <strain evidence="1 2">CECT 8799</strain>
    </source>
</reference>
<dbReference type="RefSeq" id="WP_183455935.1">
    <property type="nucleotide sequence ID" value="NZ_JACHWZ010000001.1"/>
</dbReference>
<evidence type="ECO:0000313" key="1">
    <source>
        <dbReference type="EMBL" id="MBB3059500.1"/>
    </source>
</evidence>
<sequence length="98" mass="11287">MIKYKHDEEKIVALFLAEEIGDSLAKDIINKGYVSSKEEATHLSKFFWLMVNKSAEGDLELPCEGSAQYWTEKLYNSIGGYLERSGYEEQWNDEIDKA</sequence>
<evidence type="ECO:0000313" key="2">
    <source>
        <dbReference type="Proteomes" id="UP000535937"/>
    </source>
</evidence>
<organism evidence="1 2">
    <name type="scientific">Microbulbifer rhizosphaerae</name>
    <dbReference type="NCBI Taxonomy" id="1562603"/>
    <lineage>
        <taxon>Bacteria</taxon>
        <taxon>Pseudomonadati</taxon>
        <taxon>Pseudomonadota</taxon>
        <taxon>Gammaproteobacteria</taxon>
        <taxon>Cellvibrionales</taxon>
        <taxon>Microbulbiferaceae</taxon>
        <taxon>Microbulbifer</taxon>
    </lineage>
</organism>
<dbReference type="Proteomes" id="UP000535937">
    <property type="component" value="Unassembled WGS sequence"/>
</dbReference>
<dbReference type="EMBL" id="JACHWZ010000001">
    <property type="protein sequence ID" value="MBB3059500.1"/>
    <property type="molecule type" value="Genomic_DNA"/>
</dbReference>
<protein>
    <submittedName>
        <fullName evidence="1">Uncharacterized protein</fullName>
    </submittedName>
</protein>
<name>A0A7W4Z8T5_9GAMM</name>
<keyword evidence="2" id="KW-1185">Reference proteome</keyword>
<proteinExistence type="predicted"/>
<accession>A0A7W4Z8T5</accession>
<comment type="caution">
    <text evidence="1">The sequence shown here is derived from an EMBL/GenBank/DDBJ whole genome shotgun (WGS) entry which is preliminary data.</text>
</comment>
<gene>
    <name evidence="1" type="ORF">FHS09_000301</name>
</gene>